<evidence type="ECO:0000256" key="3">
    <source>
        <dbReference type="ARBA" id="ARBA00022525"/>
    </source>
</evidence>
<evidence type="ECO:0000256" key="4">
    <source>
        <dbReference type="ARBA" id="ARBA00022656"/>
    </source>
</evidence>
<evidence type="ECO:0000256" key="1">
    <source>
        <dbReference type="ARBA" id="ARBA00004613"/>
    </source>
</evidence>
<dbReference type="Pfam" id="PF07936">
    <property type="entry name" value="Defensin_4"/>
    <property type="match status" value="1"/>
</dbReference>
<dbReference type="GO" id="GO:0042151">
    <property type="term" value="C:nematocyst"/>
    <property type="evidence" value="ECO:0007669"/>
    <property type="project" value="InterPro"/>
</dbReference>
<dbReference type="InterPro" id="IPR023355">
    <property type="entry name" value="Myo_ane_neurotoxin_sf"/>
</dbReference>
<accession>A0A4D8XKS5</accession>
<dbReference type="GO" id="GO:0090729">
    <property type="term" value="F:toxin activity"/>
    <property type="evidence" value="ECO:0007669"/>
    <property type="project" value="UniProtKB-KW"/>
</dbReference>
<name>A0A4D8XKS5_9CNID</name>
<dbReference type="Gene3D" id="2.20.20.10">
    <property type="entry name" value="Anthopleurin-A"/>
    <property type="match status" value="1"/>
</dbReference>
<comment type="similarity">
    <text evidence="2">Belongs to the sea anemone type 3 (BDS) potassium channel toxin family.</text>
</comment>
<dbReference type="SUPFAM" id="SSF57392">
    <property type="entry name" value="Defensin-like"/>
    <property type="match status" value="1"/>
</dbReference>
<keyword evidence="5" id="KW-1015">Disulfide bond</keyword>
<dbReference type="AlphaFoldDB" id="A0A4D8XKS5"/>
<feature type="chain" id="PRO_5020023491" evidence="6">
    <location>
        <begin position="22"/>
        <end position="73"/>
    </location>
</feature>
<proteinExistence type="evidence at transcript level"/>
<dbReference type="EMBL" id="LS997992">
    <property type="protein sequence ID" value="SZA01374.1"/>
    <property type="molecule type" value="mRNA"/>
</dbReference>
<organism evidence="7">
    <name type="scientific">Oulactis muscosa</name>
    <dbReference type="NCBI Taxonomy" id="1742620"/>
    <lineage>
        <taxon>Eukaryota</taxon>
        <taxon>Metazoa</taxon>
        <taxon>Cnidaria</taxon>
        <taxon>Anthozoa</taxon>
        <taxon>Hexacorallia</taxon>
        <taxon>Actiniaria</taxon>
        <taxon>Actiniidae</taxon>
        <taxon>Oulactis</taxon>
    </lineage>
</organism>
<dbReference type="GO" id="GO:0005576">
    <property type="term" value="C:extracellular region"/>
    <property type="evidence" value="ECO:0007669"/>
    <property type="project" value="UniProtKB-SubCell"/>
</dbReference>
<protein>
    <submittedName>
        <fullName evidence="7">mRNA</fullName>
    </submittedName>
</protein>
<keyword evidence="4" id="KW-0800">Toxin</keyword>
<dbReference type="InterPro" id="IPR012414">
    <property type="entry name" value="BDS_K_chnl_tox"/>
</dbReference>
<comment type="subcellular location">
    <subcellularLocation>
        <location evidence="1">Secreted</location>
    </subcellularLocation>
</comment>
<feature type="signal peptide" evidence="6">
    <location>
        <begin position="1"/>
        <end position="21"/>
    </location>
</feature>
<gene>
    <name evidence="7" type="primary">U-AITX-Oulmu2</name>
</gene>
<evidence type="ECO:0000313" key="7">
    <source>
        <dbReference type="EMBL" id="SZA01374.1"/>
    </source>
</evidence>
<evidence type="ECO:0000256" key="5">
    <source>
        <dbReference type="ARBA" id="ARBA00023157"/>
    </source>
</evidence>
<keyword evidence="3" id="KW-0964">Secreted</keyword>
<dbReference type="GO" id="GO:0008200">
    <property type="term" value="F:ion channel inhibitor activity"/>
    <property type="evidence" value="ECO:0007669"/>
    <property type="project" value="InterPro"/>
</dbReference>
<reference evidence="7" key="1">
    <citation type="submission" date="2018-09" db="EMBL/GenBank/DDBJ databases">
        <authorList>
            <person name="Mitchell L M."/>
        </authorList>
    </citation>
    <scope>NUCLEOTIDE SEQUENCE</scope>
    <source>
        <tissue evidence="7">Frill/acrorhagi</tissue>
    </source>
</reference>
<keyword evidence="6" id="KW-0732">Signal</keyword>
<evidence type="ECO:0000256" key="2">
    <source>
        <dbReference type="ARBA" id="ARBA00007488"/>
    </source>
</evidence>
<sequence>MSNKGLLCLVLIVALVATSVAHPKDVDIKSGKRALGCTCRGMSGDYWFYRVSCPSGYGYSTTCQSAFGMCCVK</sequence>
<evidence type="ECO:0000256" key="6">
    <source>
        <dbReference type="SAM" id="SignalP"/>
    </source>
</evidence>